<proteinExistence type="predicted"/>
<accession>A0A518KEZ4</accession>
<gene>
    <name evidence="3" type="ORF">Spa11_45820</name>
</gene>
<dbReference type="EMBL" id="CP036349">
    <property type="protein sequence ID" value="QDV76352.1"/>
    <property type="molecule type" value="Genomic_DNA"/>
</dbReference>
<organism evidence="3 4">
    <name type="scientific">Botrimarina mediterranea</name>
    <dbReference type="NCBI Taxonomy" id="2528022"/>
    <lineage>
        <taxon>Bacteria</taxon>
        <taxon>Pseudomonadati</taxon>
        <taxon>Planctomycetota</taxon>
        <taxon>Planctomycetia</taxon>
        <taxon>Pirellulales</taxon>
        <taxon>Lacipirellulaceae</taxon>
        <taxon>Botrimarina</taxon>
    </lineage>
</organism>
<dbReference type="Proteomes" id="UP000316426">
    <property type="component" value="Chromosome"/>
</dbReference>
<keyword evidence="4" id="KW-1185">Reference proteome</keyword>
<protein>
    <submittedName>
        <fullName evidence="3">Uncharacterized protein</fullName>
    </submittedName>
</protein>
<evidence type="ECO:0000313" key="4">
    <source>
        <dbReference type="Proteomes" id="UP000316426"/>
    </source>
</evidence>
<dbReference type="AlphaFoldDB" id="A0A518KEZ4"/>
<feature type="compositionally biased region" description="Acidic residues" evidence="1">
    <location>
        <begin position="222"/>
        <end position="232"/>
    </location>
</feature>
<feature type="region of interest" description="Disordered" evidence="1">
    <location>
        <begin position="169"/>
        <end position="232"/>
    </location>
</feature>
<name>A0A518KEZ4_9BACT</name>
<dbReference type="KEGG" id="bmei:Spa11_45820"/>
<evidence type="ECO:0000313" key="3">
    <source>
        <dbReference type="EMBL" id="QDV76352.1"/>
    </source>
</evidence>
<sequence length="232" mass="23370" precursor="true">MQFHFAATVRAIVHLVVAPACLAATAITATALSTPALGAASEDAPAGEAAAESASPAVERRFDPAAMPEVGPAASPLGYHYAELTPAQTAALRRRFKLPLEALATVKSPSELKQAVVVAPLPDPNRPLLAVSPASESQKNPFADSDAISFRKDPLKALGAMLGAGDAMPAGAPAATADSEEDNPFGGAVAAEAPEPQAEVDGADDPFGADADPFGSDTGAEAADEEDPFGAF</sequence>
<keyword evidence="2" id="KW-0732">Signal</keyword>
<feature type="chain" id="PRO_5022079666" evidence="2">
    <location>
        <begin position="32"/>
        <end position="232"/>
    </location>
</feature>
<evidence type="ECO:0000256" key="2">
    <source>
        <dbReference type="SAM" id="SignalP"/>
    </source>
</evidence>
<feature type="signal peptide" evidence="2">
    <location>
        <begin position="1"/>
        <end position="31"/>
    </location>
</feature>
<feature type="compositionally biased region" description="Low complexity" evidence="1">
    <location>
        <begin position="188"/>
        <end position="215"/>
    </location>
</feature>
<evidence type="ECO:0000256" key="1">
    <source>
        <dbReference type="SAM" id="MobiDB-lite"/>
    </source>
</evidence>
<dbReference type="RefSeq" id="WP_145116794.1">
    <property type="nucleotide sequence ID" value="NZ_CP036349.1"/>
</dbReference>
<reference evidence="3 4" key="1">
    <citation type="submission" date="2019-02" db="EMBL/GenBank/DDBJ databases">
        <title>Deep-cultivation of Planctomycetes and their phenomic and genomic characterization uncovers novel biology.</title>
        <authorList>
            <person name="Wiegand S."/>
            <person name="Jogler M."/>
            <person name="Boedeker C."/>
            <person name="Pinto D."/>
            <person name="Vollmers J."/>
            <person name="Rivas-Marin E."/>
            <person name="Kohn T."/>
            <person name="Peeters S.H."/>
            <person name="Heuer A."/>
            <person name="Rast P."/>
            <person name="Oberbeckmann S."/>
            <person name="Bunk B."/>
            <person name="Jeske O."/>
            <person name="Meyerdierks A."/>
            <person name="Storesund J.E."/>
            <person name="Kallscheuer N."/>
            <person name="Luecker S."/>
            <person name="Lage O.M."/>
            <person name="Pohl T."/>
            <person name="Merkel B.J."/>
            <person name="Hornburger P."/>
            <person name="Mueller R.-W."/>
            <person name="Bruemmer F."/>
            <person name="Labrenz M."/>
            <person name="Spormann A.M."/>
            <person name="Op den Camp H."/>
            <person name="Overmann J."/>
            <person name="Amann R."/>
            <person name="Jetten M.S.M."/>
            <person name="Mascher T."/>
            <person name="Medema M.H."/>
            <person name="Devos D.P."/>
            <person name="Kaster A.-K."/>
            <person name="Ovreas L."/>
            <person name="Rohde M."/>
            <person name="Galperin M.Y."/>
            <person name="Jogler C."/>
        </authorList>
    </citation>
    <scope>NUCLEOTIDE SEQUENCE [LARGE SCALE GENOMIC DNA]</scope>
    <source>
        <strain evidence="3 4">Spa11</strain>
    </source>
</reference>